<comment type="caution">
    <text evidence="1">The sequence shown here is derived from an EMBL/GenBank/DDBJ whole genome shotgun (WGS) entry which is preliminary data.</text>
</comment>
<name>A0A8X7C893_9ARAC</name>
<proteinExistence type="predicted"/>
<dbReference type="Proteomes" id="UP000886998">
    <property type="component" value="Unassembled WGS sequence"/>
</dbReference>
<dbReference type="EMBL" id="BMAV01013649">
    <property type="protein sequence ID" value="GFY61441.1"/>
    <property type="molecule type" value="Genomic_DNA"/>
</dbReference>
<organism evidence="1 3">
    <name type="scientific">Trichonephila inaurata madagascariensis</name>
    <dbReference type="NCBI Taxonomy" id="2747483"/>
    <lineage>
        <taxon>Eukaryota</taxon>
        <taxon>Metazoa</taxon>
        <taxon>Ecdysozoa</taxon>
        <taxon>Arthropoda</taxon>
        <taxon>Chelicerata</taxon>
        <taxon>Arachnida</taxon>
        <taxon>Araneae</taxon>
        <taxon>Araneomorphae</taxon>
        <taxon>Entelegynae</taxon>
        <taxon>Araneoidea</taxon>
        <taxon>Nephilidae</taxon>
        <taxon>Trichonephila</taxon>
        <taxon>Trichonephila inaurata</taxon>
    </lineage>
</organism>
<dbReference type="AlphaFoldDB" id="A0A8X7C893"/>
<evidence type="ECO:0000313" key="2">
    <source>
        <dbReference type="EMBL" id="GFY61443.1"/>
    </source>
</evidence>
<gene>
    <name evidence="1" type="ORF">TNIN_270811</name>
    <name evidence="2" type="ORF">TNIN_270831</name>
</gene>
<accession>A0A8X7C893</accession>
<reference evidence="1" key="1">
    <citation type="submission" date="2020-08" db="EMBL/GenBank/DDBJ databases">
        <title>Multicomponent nature underlies the extraordinary mechanical properties of spider dragline silk.</title>
        <authorList>
            <person name="Kono N."/>
            <person name="Nakamura H."/>
            <person name="Mori M."/>
            <person name="Yoshida Y."/>
            <person name="Ohtoshi R."/>
            <person name="Malay A.D."/>
            <person name="Moran D.A.P."/>
            <person name="Tomita M."/>
            <person name="Numata K."/>
            <person name="Arakawa K."/>
        </authorList>
    </citation>
    <scope>NUCLEOTIDE SEQUENCE</scope>
</reference>
<evidence type="ECO:0000313" key="1">
    <source>
        <dbReference type="EMBL" id="GFY61441.1"/>
    </source>
</evidence>
<evidence type="ECO:0000313" key="3">
    <source>
        <dbReference type="Proteomes" id="UP000886998"/>
    </source>
</evidence>
<protein>
    <submittedName>
        <fullName evidence="1">Uncharacterized protein</fullName>
    </submittedName>
</protein>
<sequence>MQPATDDIQVIKCLRWHGAVMPLMCHLAPAPSWLIHSPTKSISRIQQLGRIGFFSSWPLVAQQIPAQNIGQAPINLNLIPDLHDASVIVTQHLENLLLQNMLHWLYQNTNK</sequence>
<keyword evidence="3" id="KW-1185">Reference proteome</keyword>
<dbReference type="EMBL" id="BMAV01013649">
    <property type="protein sequence ID" value="GFY61443.1"/>
    <property type="molecule type" value="Genomic_DNA"/>
</dbReference>